<dbReference type="EnsemblMetazoa" id="ACHR014152-RB">
    <property type="protein sequence ID" value="ACHR014152-PB"/>
    <property type="gene ID" value="ACHR014152"/>
</dbReference>
<sequence>MVRFSFSSQNGWCCFAVVLVLRVPSLPFFRCYSWMSFSCSLPFILYYNNVLSWWMCRRCCC</sequence>
<organism evidence="1 2">
    <name type="scientific">Anopheles christyi</name>
    <dbReference type="NCBI Taxonomy" id="43041"/>
    <lineage>
        <taxon>Eukaryota</taxon>
        <taxon>Metazoa</taxon>
        <taxon>Ecdysozoa</taxon>
        <taxon>Arthropoda</taxon>
        <taxon>Hexapoda</taxon>
        <taxon>Insecta</taxon>
        <taxon>Pterygota</taxon>
        <taxon>Neoptera</taxon>
        <taxon>Endopterygota</taxon>
        <taxon>Diptera</taxon>
        <taxon>Nematocera</taxon>
        <taxon>Culicoidea</taxon>
        <taxon>Culicidae</taxon>
        <taxon>Anophelinae</taxon>
        <taxon>Anopheles</taxon>
    </lineage>
</organism>
<reference evidence="1" key="2">
    <citation type="submission" date="2020-05" db="UniProtKB">
        <authorList>
            <consortium name="EnsemblMetazoa"/>
        </authorList>
    </citation>
    <scope>IDENTIFICATION</scope>
    <source>
        <strain evidence="1">ACHKN1017</strain>
    </source>
</reference>
<name>A0A182KI60_9DIPT</name>
<evidence type="ECO:0000313" key="1">
    <source>
        <dbReference type="EnsemblMetazoa" id="ACHR014152-PB"/>
    </source>
</evidence>
<accession>A0A182KI60</accession>
<proteinExistence type="predicted"/>
<evidence type="ECO:0000313" key="2">
    <source>
        <dbReference type="Proteomes" id="UP000075881"/>
    </source>
</evidence>
<protein>
    <submittedName>
        <fullName evidence="1">Uncharacterized protein</fullName>
    </submittedName>
</protein>
<dbReference type="VEuPathDB" id="VectorBase:ACHR014152"/>
<reference evidence="2" key="1">
    <citation type="submission" date="2013-03" db="EMBL/GenBank/DDBJ databases">
        <title>The Genome Sequence of Anopheles christyi ACHKN1017.</title>
        <authorList>
            <consortium name="The Broad Institute Genomics Platform"/>
            <person name="Neafsey D.E."/>
            <person name="Besansky N."/>
            <person name="Walker B."/>
            <person name="Young S.K."/>
            <person name="Zeng Q."/>
            <person name="Gargeya S."/>
            <person name="Fitzgerald M."/>
            <person name="Haas B."/>
            <person name="Abouelleil A."/>
            <person name="Allen A.W."/>
            <person name="Alvarado L."/>
            <person name="Arachchi H.M."/>
            <person name="Berlin A.M."/>
            <person name="Chapman S.B."/>
            <person name="Gainer-Dewar J."/>
            <person name="Goldberg J."/>
            <person name="Griggs A."/>
            <person name="Gujja S."/>
            <person name="Hansen M."/>
            <person name="Howarth C."/>
            <person name="Imamovic A."/>
            <person name="Ireland A."/>
            <person name="Larimer J."/>
            <person name="McCowan C."/>
            <person name="Murphy C."/>
            <person name="Pearson M."/>
            <person name="Poon T.W."/>
            <person name="Priest M."/>
            <person name="Roberts A."/>
            <person name="Saif S."/>
            <person name="Shea T."/>
            <person name="Sisk P."/>
            <person name="Sykes S."/>
            <person name="Wortman J."/>
            <person name="Nusbaum C."/>
            <person name="Birren B."/>
        </authorList>
    </citation>
    <scope>NUCLEOTIDE SEQUENCE [LARGE SCALE GENOMIC DNA]</scope>
    <source>
        <strain evidence="2">ACHKN1017</strain>
    </source>
</reference>
<keyword evidence="2" id="KW-1185">Reference proteome</keyword>
<dbReference type="AlphaFoldDB" id="A0A182KI60"/>
<dbReference type="Proteomes" id="UP000075881">
    <property type="component" value="Unassembled WGS sequence"/>
</dbReference>